<feature type="domain" description="Pyridoxine 5'-phosphate oxidase dimerisation C-terminal" evidence="10">
    <location>
        <begin position="172"/>
        <end position="223"/>
    </location>
</feature>
<accession>A0A366IJ47</accession>
<dbReference type="UniPathway" id="UPA01068">
    <property type="reaction ID" value="UER00304"/>
</dbReference>
<comment type="pathway">
    <text evidence="5">Cofactor metabolism; pyridoxal 5'-phosphate salvage; pyridoxal 5'-phosphate from pyridoxamine 5'-phosphate: step 1/1.</text>
</comment>
<sequence length="223" mass="25423">MSEPVDRLPQTRLSYESPAFDDPGTEPLALFRQWYDEAAEHLREPNAMTVSTLDEWGPSARIVLLKGVDEAGFVFFTDYDSAKGSQLRADPRVALSFPWHDMERQVRVRGLAEVVDPSESDAYFAQRPRGSQIAATVSQQSRPVADRARMQTEYDAAAAELEGRAVPRPEHWGGFRVRAFEIEFWQGRRNRFHDRWVFRRSDGSHEPAALSQASAWTPARLYP</sequence>
<dbReference type="PANTHER" id="PTHR10851:SF0">
    <property type="entry name" value="PYRIDOXINE-5'-PHOSPHATE OXIDASE"/>
    <property type="match status" value="1"/>
</dbReference>
<dbReference type="GO" id="GO:0010181">
    <property type="term" value="F:FMN binding"/>
    <property type="evidence" value="ECO:0007669"/>
    <property type="project" value="UniProtKB-UniRule"/>
</dbReference>
<keyword evidence="12" id="KW-1185">Reference proteome</keyword>
<dbReference type="PANTHER" id="PTHR10851">
    <property type="entry name" value="PYRIDOXINE-5-PHOSPHATE OXIDASE"/>
    <property type="match status" value="1"/>
</dbReference>
<dbReference type="SUPFAM" id="SSF50475">
    <property type="entry name" value="FMN-binding split barrel"/>
    <property type="match status" value="1"/>
</dbReference>
<feature type="binding site" evidence="5 6">
    <location>
        <position position="127"/>
    </location>
    <ligand>
        <name>substrate</name>
    </ligand>
</feature>
<dbReference type="InterPro" id="IPR011576">
    <property type="entry name" value="Pyridox_Oxase_N"/>
</dbReference>
<evidence type="ECO:0000256" key="8">
    <source>
        <dbReference type="SAM" id="MobiDB-lite"/>
    </source>
</evidence>
<comment type="catalytic activity">
    <reaction evidence="5">
        <text>pyridoxine 5'-phosphate + O2 = pyridoxal 5'-phosphate + H2O2</text>
        <dbReference type="Rhea" id="RHEA:15149"/>
        <dbReference type="ChEBI" id="CHEBI:15379"/>
        <dbReference type="ChEBI" id="CHEBI:16240"/>
        <dbReference type="ChEBI" id="CHEBI:58589"/>
        <dbReference type="ChEBI" id="CHEBI:597326"/>
        <dbReference type="EC" id="1.4.3.5"/>
    </reaction>
</comment>
<keyword evidence="2 5" id="KW-0285">Flavoprotein</keyword>
<comment type="similarity">
    <text evidence="1 5">Belongs to the pyridoxamine 5'-phosphate oxidase family.</text>
</comment>
<dbReference type="PIRSF" id="PIRSF000190">
    <property type="entry name" value="Pyd_amn-ph_oxd"/>
    <property type="match status" value="1"/>
</dbReference>
<comment type="subunit">
    <text evidence="5">Homodimer.</text>
</comment>
<feature type="binding site" evidence="5 7">
    <location>
        <begin position="61"/>
        <end position="66"/>
    </location>
    <ligand>
        <name>FMN</name>
        <dbReference type="ChEBI" id="CHEBI:58210"/>
    </ligand>
</feature>
<feature type="binding site" evidence="5 6">
    <location>
        <begin position="191"/>
        <end position="193"/>
    </location>
    <ligand>
        <name>substrate</name>
    </ligand>
</feature>
<feature type="binding site" evidence="5 6">
    <location>
        <position position="123"/>
    </location>
    <ligand>
        <name>substrate</name>
    </ligand>
</feature>
<keyword evidence="4 5" id="KW-0560">Oxidoreductase</keyword>
<protein>
    <recommendedName>
        <fullName evidence="5">Pyridoxine/pyridoxamine 5'-phosphate oxidase</fullName>
        <ecNumber evidence="5">1.4.3.5</ecNumber>
    </recommendedName>
    <alternativeName>
        <fullName evidence="5">PNP/PMP oxidase</fullName>
        <shortName evidence="5">PNPOx</shortName>
    </alternativeName>
    <alternativeName>
        <fullName evidence="5">Pyridoxal 5'-phosphate synthase</fullName>
    </alternativeName>
</protein>
<dbReference type="Pfam" id="PF01243">
    <property type="entry name" value="PNPOx_N"/>
    <property type="match status" value="1"/>
</dbReference>
<name>A0A366IJ47_9MICO</name>
<dbReference type="Gene3D" id="2.30.110.10">
    <property type="entry name" value="Electron Transport, Fmn-binding Protein, Chain A"/>
    <property type="match status" value="1"/>
</dbReference>
<feature type="binding site" evidence="5 7">
    <location>
        <begin position="76"/>
        <end position="77"/>
    </location>
    <ligand>
        <name>FMN</name>
        <dbReference type="ChEBI" id="CHEBI:58210"/>
    </ligand>
</feature>
<dbReference type="RefSeq" id="WP_113903698.1">
    <property type="nucleotide sequence ID" value="NZ_QNSB01000004.1"/>
</dbReference>
<comment type="cofactor">
    <cofactor evidence="5 7">
        <name>FMN</name>
        <dbReference type="ChEBI" id="CHEBI:58210"/>
    </cofactor>
    <text evidence="5 7">Binds 1 FMN per subunit.</text>
</comment>
<organism evidence="11 12">
    <name type="scientific">Brevibacterium celere</name>
    <dbReference type="NCBI Taxonomy" id="225845"/>
    <lineage>
        <taxon>Bacteria</taxon>
        <taxon>Bacillati</taxon>
        <taxon>Actinomycetota</taxon>
        <taxon>Actinomycetes</taxon>
        <taxon>Micrococcales</taxon>
        <taxon>Brevibacteriaceae</taxon>
        <taxon>Brevibacterium</taxon>
    </lineage>
</organism>
<evidence type="ECO:0000259" key="9">
    <source>
        <dbReference type="Pfam" id="PF01243"/>
    </source>
</evidence>
<dbReference type="GO" id="GO:0008615">
    <property type="term" value="P:pyridoxine biosynthetic process"/>
    <property type="evidence" value="ECO:0007669"/>
    <property type="project" value="UniProtKB-UniRule"/>
</dbReference>
<feature type="region of interest" description="Disordered" evidence="8">
    <location>
        <begin position="1"/>
        <end position="21"/>
    </location>
</feature>
<dbReference type="AlphaFoldDB" id="A0A366IJ47"/>
<gene>
    <name evidence="5" type="primary">pdxH</name>
    <name evidence="11" type="ORF">DFO65_104100</name>
</gene>
<feature type="binding site" evidence="5 7">
    <location>
        <position position="105"/>
    </location>
    <ligand>
        <name>FMN</name>
        <dbReference type="ChEBI" id="CHEBI:58210"/>
    </ligand>
</feature>
<evidence type="ECO:0000256" key="5">
    <source>
        <dbReference type="HAMAP-Rule" id="MF_01629"/>
    </source>
</evidence>
<feature type="binding site" evidence="5 7">
    <location>
        <position position="195"/>
    </location>
    <ligand>
        <name>FMN</name>
        <dbReference type="ChEBI" id="CHEBI:58210"/>
    </ligand>
</feature>
<evidence type="ECO:0000256" key="2">
    <source>
        <dbReference type="ARBA" id="ARBA00022630"/>
    </source>
</evidence>
<evidence type="ECO:0000313" key="11">
    <source>
        <dbReference type="EMBL" id="RBP72144.1"/>
    </source>
</evidence>
<feature type="binding site" evidence="5 7">
    <location>
        <position position="83"/>
    </location>
    <ligand>
        <name>FMN</name>
        <dbReference type="ChEBI" id="CHEBI:58210"/>
    </ligand>
</feature>
<dbReference type="EMBL" id="QNSB01000004">
    <property type="protein sequence ID" value="RBP72144.1"/>
    <property type="molecule type" value="Genomic_DNA"/>
</dbReference>
<evidence type="ECO:0000256" key="7">
    <source>
        <dbReference type="PIRSR" id="PIRSR000190-2"/>
    </source>
</evidence>
<evidence type="ECO:0000256" key="1">
    <source>
        <dbReference type="ARBA" id="ARBA00007301"/>
    </source>
</evidence>
<dbReference type="Proteomes" id="UP000253509">
    <property type="component" value="Unassembled WGS sequence"/>
</dbReference>
<dbReference type="Pfam" id="PF10590">
    <property type="entry name" value="PNP_phzG_C"/>
    <property type="match status" value="1"/>
</dbReference>
<comment type="function">
    <text evidence="5">Catalyzes the oxidation of either pyridoxine 5'-phosphate (PNP) or pyridoxamine 5'-phosphate (PMP) into pyridoxal 5'-phosphate (PLP).</text>
</comment>
<comment type="pathway">
    <text evidence="5">Cofactor metabolism; pyridoxal 5'-phosphate salvage; pyridoxal 5'-phosphate from pyridoxine 5'-phosphate: step 1/1.</text>
</comment>
<keyword evidence="5" id="KW-0664">Pyridoxine biosynthesis</keyword>
<evidence type="ECO:0000313" key="12">
    <source>
        <dbReference type="Proteomes" id="UP000253509"/>
    </source>
</evidence>
<reference evidence="11 12" key="1">
    <citation type="submission" date="2018-06" db="EMBL/GenBank/DDBJ databases">
        <title>Freshwater and sediment microbial communities from various areas in North America, analyzing microbe dynamics in response to fracking.</title>
        <authorList>
            <person name="Lamendella R."/>
        </authorList>
    </citation>
    <scope>NUCLEOTIDE SEQUENCE [LARGE SCALE GENOMIC DNA]</scope>
    <source>
        <strain evidence="11 12">3b_TX</strain>
    </source>
</reference>
<dbReference type="InterPro" id="IPR019576">
    <property type="entry name" value="Pyridoxamine_oxidase_dimer_C"/>
</dbReference>
<dbReference type="NCBIfam" id="TIGR00558">
    <property type="entry name" value="pdxH"/>
    <property type="match status" value="1"/>
</dbReference>
<evidence type="ECO:0000256" key="4">
    <source>
        <dbReference type="ARBA" id="ARBA00023002"/>
    </source>
</evidence>
<feature type="binding site" evidence="5 7">
    <location>
        <position position="185"/>
    </location>
    <ligand>
        <name>FMN</name>
        <dbReference type="ChEBI" id="CHEBI:58210"/>
    </ligand>
</feature>
<feature type="binding site" evidence="5 7">
    <location>
        <begin position="140"/>
        <end position="141"/>
    </location>
    <ligand>
        <name>FMN</name>
        <dbReference type="ChEBI" id="CHEBI:58210"/>
    </ligand>
</feature>
<comment type="caution">
    <text evidence="5">Lacks conserved residue(s) required for the propagation of feature annotation.</text>
</comment>
<dbReference type="HAMAP" id="MF_01629">
    <property type="entry name" value="PdxH"/>
    <property type="match status" value="1"/>
</dbReference>
<dbReference type="EC" id="1.4.3.5" evidence="5"/>
<dbReference type="GO" id="GO:0004733">
    <property type="term" value="F:pyridoxamine phosphate oxidase activity"/>
    <property type="evidence" value="ECO:0007669"/>
    <property type="project" value="UniProtKB-UniRule"/>
</dbReference>
<comment type="caution">
    <text evidence="11">The sequence shown here is derived from an EMBL/GenBank/DDBJ whole genome shotgun (WGS) entry which is preliminary data.</text>
</comment>
<dbReference type="NCBIfam" id="NF004231">
    <property type="entry name" value="PRK05679.1"/>
    <property type="match status" value="1"/>
</dbReference>
<evidence type="ECO:0000256" key="3">
    <source>
        <dbReference type="ARBA" id="ARBA00022643"/>
    </source>
</evidence>
<feature type="binding site" evidence="6">
    <location>
        <begin position="12"/>
        <end position="15"/>
    </location>
    <ligand>
        <name>substrate</name>
    </ligand>
</feature>
<comment type="catalytic activity">
    <reaction evidence="5">
        <text>pyridoxamine 5'-phosphate + O2 + H2O = pyridoxal 5'-phosphate + H2O2 + NH4(+)</text>
        <dbReference type="Rhea" id="RHEA:15817"/>
        <dbReference type="ChEBI" id="CHEBI:15377"/>
        <dbReference type="ChEBI" id="CHEBI:15379"/>
        <dbReference type="ChEBI" id="CHEBI:16240"/>
        <dbReference type="ChEBI" id="CHEBI:28938"/>
        <dbReference type="ChEBI" id="CHEBI:58451"/>
        <dbReference type="ChEBI" id="CHEBI:597326"/>
        <dbReference type="EC" id="1.4.3.5"/>
    </reaction>
</comment>
<evidence type="ECO:0000256" key="6">
    <source>
        <dbReference type="PIRSR" id="PIRSR000190-1"/>
    </source>
</evidence>
<dbReference type="InterPro" id="IPR012349">
    <property type="entry name" value="Split_barrel_FMN-bd"/>
</dbReference>
<proteinExistence type="inferred from homology"/>
<feature type="binding site" evidence="5 6">
    <location>
        <position position="66"/>
    </location>
    <ligand>
        <name>substrate</name>
    </ligand>
</feature>
<feature type="binding site" evidence="5 6">
    <location>
        <position position="131"/>
    </location>
    <ligand>
        <name>substrate</name>
    </ligand>
</feature>
<evidence type="ECO:0000259" key="10">
    <source>
        <dbReference type="Pfam" id="PF10590"/>
    </source>
</evidence>
<dbReference type="InterPro" id="IPR000659">
    <property type="entry name" value="Pyridox_Oxase"/>
</dbReference>
<keyword evidence="3 5" id="KW-0288">FMN</keyword>
<feature type="domain" description="Pyridoxamine 5'-phosphate oxidase N-terminal" evidence="9">
    <location>
        <begin position="36"/>
        <end position="152"/>
    </location>
</feature>